<keyword evidence="2" id="KW-0472">Membrane</keyword>
<dbReference type="Proteomes" id="UP001652628">
    <property type="component" value="Chromosome 3"/>
</dbReference>
<dbReference type="InterPro" id="IPR017850">
    <property type="entry name" value="Alkaline_phosphatase_core_sf"/>
</dbReference>
<dbReference type="Gene3D" id="3.40.720.10">
    <property type="entry name" value="Alkaline Phosphatase, subunit A"/>
    <property type="match status" value="1"/>
</dbReference>
<dbReference type="RefSeq" id="XP_016941545.4">
    <property type="nucleotide sequence ID" value="XM_017086056.4"/>
</dbReference>
<proteinExistence type="predicted"/>
<gene>
    <name evidence="4" type="primary">LOC108018498</name>
</gene>
<name>A0AB39ZRA8_DROSZ</name>
<reference evidence="4" key="1">
    <citation type="submission" date="2025-08" db="UniProtKB">
        <authorList>
            <consortium name="RefSeq"/>
        </authorList>
    </citation>
    <scope>IDENTIFICATION</scope>
</reference>
<evidence type="ECO:0000256" key="2">
    <source>
        <dbReference type="SAM" id="Phobius"/>
    </source>
</evidence>
<dbReference type="AlphaFoldDB" id="A0AB39ZRA8"/>
<protein>
    <submittedName>
        <fullName evidence="4">Uncharacterized protein isoform X1</fullName>
    </submittedName>
</protein>
<organism evidence="3 4">
    <name type="scientific">Drosophila suzukii</name>
    <name type="common">Spotted-wing drosophila fruit fly</name>
    <dbReference type="NCBI Taxonomy" id="28584"/>
    <lineage>
        <taxon>Eukaryota</taxon>
        <taxon>Metazoa</taxon>
        <taxon>Ecdysozoa</taxon>
        <taxon>Arthropoda</taxon>
        <taxon>Hexapoda</taxon>
        <taxon>Insecta</taxon>
        <taxon>Pterygota</taxon>
        <taxon>Neoptera</taxon>
        <taxon>Endopterygota</taxon>
        <taxon>Diptera</taxon>
        <taxon>Brachycera</taxon>
        <taxon>Muscomorpha</taxon>
        <taxon>Ephydroidea</taxon>
        <taxon>Drosophilidae</taxon>
        <taxon>Drosophila</taxon>
        <taxon>Sophophora</taxon>
    </lineage>
</organism>
<keyword evidence="2" id="KW-0812">Transmembrane</keyword>
<dbReference type="InterPro" id="IPR004245">
    <property type="entry name" value="DUF229"/>
</dbReference>
<sequence>MPKIKYQLIPTDETTCIEKRPRKFLMKGAFFFMGLLIIAFYNLRSTGTESKNRTLSLVKMTEITEQLGSSQFEKGITSFTAKTSSIKEGKTTGPPEAFTESSFSQSPDELGTNTSNAIDSEPEVKYFVNSPNCRMPYPNPFAPDILKIYKKQPYKVCDKSRDLITVKFNETDSTYRLHQNENCTCCFRQILPPGVLDKADNKFKLHYCVKFPQDFLVPTNVTAMITYCRRPPYDKLSQKDAFGFVHPREDSIEYNKTSSGRRPSVLLWGIDSMSRMTLELTMPRMYEYLNAQHWFELQGYNKMGINTFPNLMAVLAGFNESYAKKQCRPDMAGGLDVCPLIWKDFKDKGYTTAFAEDWSLHSTFNWKKVGFLRPPTDVYGRPLILAAEKMIQKAHYSEIPFCLGRKPAAEYVYDLAVQFSRVNRNSTFFGLFWTNTFSHNDFSMPSAMDEKMVKYMRTLEKNGIMDNTIIIFFSDHGTRIGPLRELDIGFVEERLPFMYIHLPVWIREKYPKFVQNLQLNRNRLTSPYDIYATLRHILELDTSPEELPRPEGCPTCHSVFQEIDWSRNCHKAGIQRYWCACIRFTDVSKTDNLAKTMANQLVDEINEFLMNSGEAERCRQLRLDRISSVRRDGTSNIYEIKIYVLPRNACFLAEVEWNPKDQSIAIWVPSISRVDIYANSTACTKVKAVEKFCIC</sequence>
<dbReference type="PANTHER" id="PTHR10974">
    <property type="entry name" value="FI08016P-RELATED"/>
    <property type="match status" value="1"/>
</dbReference>
<keyword evidence="3" id="KW-1185">Reference proteome</keyword>
<accession>A0AB39ZRA8</accession>
<dbReference type="GeneID" id="108018498"/>
<dbReference type="CDD" id="cd16021">
    <property type="entry name" value="ALP_like"/>
    <property type="match status" value="1"/>
</dbReference>
<evidence type="ECO:0000313" key="4">
    <source>
        <dbReference type="RefSeq" id="XP_016941545.4"/>
    </source>
</evidence>
<keyword evidence="2" id="KW-1133">Transmembrane helix</keyword>
<feature type="transmembrane region" description="Helical" evidence="2">
    <location>
        <begin position="24"/>
        <end position="43"/>
    </location>
</feature>
<dbReference type="SUPFAM" id="SSF53649">
    <property type="entry name" value="Alkaline phosphatase-like"/>
    <property type="match status" value="1"/>
</dbReference>
<feature type="compositionally biased region" description="Polar residues" evidence="1">
    <location>
        <begin position="99"/>
        <end position="117"/>
    </location>
</feature>
<evidence type="ECO:0000256" key="1">
    <source>
        <dbReference type="SAM" id="MobiDB-lite"/>
    </source>
</evidence>
<dbReference type="Pfam" id="PF02995">
    <property type="entry name" value="DUF229"/>
    <property type="match status" value="1"/>
</dbReference>
<dbReference type="GO" id="GO:0005615">
    <property type="term" value="C:extracellular space"/>
    <property type="evidence" value="ECO:0007669"/>
    <property type="project" value="TreeGrafter"/>
</dbReference>
<feature type="region of interest" description="Disordered" evidence="1">
    <location>
        <begin position="85"/>
        <end position="117"/>
    </location>
</feature>
<dbReference type="PANTHER" id="PTHR10974:SF9">
    <property type="entry name" value="DUF229 DOMAIN CONTAINING PROTEIN-RELATED"/>
    <property type="match status" value="1"/>
</dbReference>
<evidence type="ECO:0000313" key="3">
    <source>
        <dbReference type="Proteomes" id="UP001652628"/>
    </source>
</evidence>